<accession>A0A6A5RCN6</accession>
<name>A0A6A5RCN6_9PLEO</name>
<keyword evidence="3" id="KW-1185">Reference proteome</keyword>
<dbReference type="EMBL" id="ML978989">
    <property type="protein sequence ID" value="KAF1924958.1"/>
    <property type="molecule type" value="Genomic_DNA"/>
</dbReference>
<keyword evidence="1" id="KW-0732">Signal</keyword>
<dbReference type="Proteomes" id="UP000800082">
    <property type="component" value="Unassembled WGS sequence"/>
</dbReference>
<dbReference type="AlphaFoldDB" id="A0A6A5RCN6"/>
<evidence type="ECO:0000256" key="1">
    <source>
        <dbReference type="SAM" id="SignalP"/>
    </source>
</evidence>
<dbReference type="RefSeq" id="XP_033445210.1">
    <property type="nucleotide sequence ID" value="XM_033598273.1"/>
</dbReference>
<dbReference type="OrthoDB" id="3783176at2759"/>
<dbReference type="GeneID" id="54355940"/>
<gene>
    <name evidence="2" type="ORF">M421DRAFT_95101</name>
</gene>
<feature type="chain" id="PRO_5025614223" evidence="1">
    <location>
        <begin position="19"/>
        <end position="202"/>
    </location>
</feature>
<evidence type="ECO:0000313" key="3">
    <source>
        <dbReference type="Proteomes" id="UP000800082"/>
    </source>
</evidence>
<organism evidence="2 3">
    <name type="scientific">Didymella exigua CBS 183.55</name>
    <dbReference type="NCBI Taxonomy" id="1150837"/>
    <lineage>
        <taxon>Eukaryota</taxon>
        <taxon>Fungi</taxon>
        <taxon>Dikarya</taxon>
        <taxon>Ascomycota</taxon>
        <taxon>Pezizomycotina</taxon>
        <taxon>Dothideomycetes</taxon>
        <taxon>Pleosporomycetidae</taxon>
        <taxon>Pleosporales</taxon>
        <taxon>Pleosporineae</taxon>
        <taxon>Didymellaceae</taxon>
        <taxon>Didymella</taxon>
    </lineage>
</organism>
<protein>
    <submittedName>
        <fullName evidence="2">Uncharacterized protein</fullName>
    </submittedName>
</protein>
<feature type="signal peptide" evidence="1">
    <location>
        <begin position="1"/>
        <end position="18"/>
    </location>
</feature>
<proteinExistence type="predicted"/>
<reference evidence="2" key="1">
    <citation type="journal article" date="2020" name="Stud. Mycol.">
        <title>101 Dothideomycetes genomes: a test case for predicting lifestyles and emergence of pathogens.</title>
        <authorList>
            <person name="Haridas S."/>
            <person name="Albert R."/>
            <person name="Binder M."/>
            <person name="Bloem J."/>
            <person name="Labutti K."/>
            <person name="Salamov A."/>
            <person name="Andreopoulos B."/>
            <person name="Baker S."/>
            <person name="Barry K."/>
            <person name="Bills G."/>
            <person name="Bluhm B."/>
            <person name="Cannon C."/>
            <person name="Castanera R."/>
            <person name="Culley D."/>
            <person name="Daum C."/>
            <person name="Ezra D."/>
            <person name="Gonzalez J."/>
            <person name="Henrissat B."/>
            <person name="Kuo A."/>
            <person name="Liang C."/>
            <person name="Lipzen A."/>
            <person name="Lutzoni F."/>
            <person name="Magnuson J."/>
            <person name="Mondo S."/>
            <person name="Nolan M."/>
            <person name="Ohm R."/>
            <person name="Pangilinan J."/>
            <person name="Park H.-J."/>
            <person name="Ramirez L."/>
            <person name="Alfaro M."/>
            <person name="Sun H."/>
            <person name="Tritt A."/>
            <person name="Yoshinaga Y."/>
            <person name="Zwiers L.-H."/>
            <person name="Turgeon B."/>
            <person name="Goodwin S."/>
            <person name="Spatafora J."/>
            <person name="Crous P."/>
            <person name="Grigoriev I."/>
        </authorList>
    </citation>
    <scope>NUCLEOTIDE SEQUENCE</scope>
    <source>
        <strain evidence="2">CBS 183.55</strain>
    </source>
</reference>
<evidence type="ECO:0000313" key="2">
    <source>
        <dbReference type="EMBL" id="KAF1924958.1"/>
    </source>
</evidence>
<sequence length="202" mass="21465">MRVSKITLLLAVLPAAFAAPAAPAMVTEADCQLGNNKCDDINGAVMICGTKSWFSAETCAEEGACQVGPAGNAFCAKKPECTPGTSQCDAAFYVSKTCNDKGIWETNRKCSKPGCCEIQNGQAVCKTECGAGLQPPVPRSSPKTALDWPKAGDKCRPNGSDFCSFHDKAILECVAIGIFTLKKTCKKGCAYENFEPIRPYCK</sequence>